<dbReference type="InterPro" id="IPR002641">
    <property type="entry name" value="PNPLA_dom"/>
</dbReference>
<feature type="short sequence motif" description="DGA/G" evidence="4">
    <location>
        <begin position="208"/>
        <end position="210"/>
    </location>
</feature>
<dbReference type="GO" id="GO:0016020">
    <property type="term" value="C:membrane"/>
    <property type="evidence" value="ECO:0007669"/>
    <property type="project" value="TreeGrafter"/>
</dbReference>
<dbReference type="CDD" id="cd07216">
    <property type="entry name" value="Pat17_PNPLA8_PNPLA9_like3"/>
    <property type="match status" value="1"/>
</dbReference>
<evidence type="ECO:0000313" key="7">
    <source>
        <dbReference type="Proteomes" id="UP000250140"/>
    </source>
</evidence>
<keyword evidence="2 4" id="KW-0442">Lipid degradation</keyword>
<dbReference type="PROSITE" id="PS51635">
    <property type="entry name" value="PNPLA"/>
    <property type="match status" value="1"/>
</dbReference>
<gene>
    <name evidence="6" type="ORF">AOQ84DRAFT_55628</name>
</gene>
<evidence type="ECO:0000259" key="5">
    <source>
        <dbReference type="PROSITE" id="PS51635"/>
    </source>
</evidence>
<organism evidence="6 7">
    <name type="scientific">Glonium stellatum</name>
    <dbReference type="NCBI Taxonomy" id="574774"/>
    <lineage>
        <taxon>Eukaryota</taxon>
        <taxon>Fungi</taxon>
        <taxon>Dikarya</taxon>
        <taxon>Ascomycota</taxon>
        <taxon>Pezizomycotina</taxon>
        <taxon>Dothideomycetes</taxon>
        <taxon>Pleosporomycetidae</taxon>
        <taxon>Gloniales</taxon>
        <taxon>Gloniaceae</taxon>
        <taxon>Glonium</taxon>
    </lineage>
</organism>
<feature type="short sequence motif" description="GXGXXG" evidence="4">
    <location>
        <begin position="21"/>
        <end position="26"/>
    </location>
</feature>
<feature type="active site" description="Proton acceptor" evidence="4">
    <location>
        <position position="208"/>
    </location>
</feature>
<evidence type="ECO:0000256" key="2">
    <source>
        <dbReference type="ARBA" id="ARBA00022963"/>
    </source>
</evidence>
<dbReference type="SUPFAM" id="SSF52151">
    <property type="entry name" value="FabD/lysophospholipase-like"/>
    <property type="match status" value="1"/>
</dbReference>
<dbReference type="GO" id="GO:0047499">
    <property type="term" value="F:calcium-independent phospholipase A2 activity"/>
    <property type="evidence" value="ECO:0007669"/>
    <property type="project" value="TreeGrafter"/>
</dbReference>
<dbReference type="AlphaFoldDB" id="A0A8E2JSJ7"/>
<dbReference type="EMBL" id="KV749831">
    <property type="protein sequence ID" value="OCL07594.1"/>
    <property type="molecule type" value="Genomic_DNA"/>
</dbReference>
<feature type="short sequence motif" description="GXSXG" evidence="4">
    <location>
        <begin position="57"/>
        <end position="61"/>
    </location>
</feature>
<evidence type="ECO:0000313" key="6">
    <source>
        <dbReference type="EMBL" id="OCL07594.1"/>
    </source>
</evidence>
<dbReference type="PANTHER" id="PTHR24185:SF1">
    <property type="entry name" value="CALCIUM-INDEPENDENT PHOSPHOLIPASE A2-GAMMA"/>
    <property type="match status" value="1"/>
</dbReference>
<evidence type="ECO:0000256" key="3">
    <source>
        <dbReference type="ARBA" id="ARBA00023098"/>
    </source>
</evidence>
<evidence type="ECO:0000256" key="4">
    <source>
        <dbReference type="PROSITE-ProRule" id="PRU01161"/>
    </source>
</evidence>
<dbReference type="Proteomes" id="UP000250140">
    <property type="component" value="Unassembled WGS sequence"/>
</dbReference>
<evidence type="ECO:0000256" key="1">
    <source>
        <dbReference type="ARBA" id="ARBA00022801"/>
    </source>
</evidence>
<keyword evidence="1 4" id="KW-0378">Hydrolase</keyword>
<dbReference type="PANTHER" id="PTHR24185">
    <property type="entry name" value="CALCIUM-INDEPENDENT PHOSPHOLIPASE A2-GAMMA"/>
    <property type="match status" value="1"/>
</dbReference>
<dbReference type="Gene3D" id="3.40.1090.10">
    <property type="entry name" value="Cytosolic phospholipase A2 catalytic domain"/>
    <property type="match status" value="1"/>
</dbReference>
<protein>
    <submittedName>
        <fullName evidence="6">FabD/lysophospholipase-like protein</fullName>
    </submittedName>
</protein>
<sequence length="352" mass="38708">MSAIAPTRPDGQPLRLLALDGGGVRGLVTLMILRRLMYLISPDNPPKPCDVFDVIAGTSTGGIIAIMLGRLEMDVDTALAAYRNLSKEVFIPRKRNRILGSRFQNFIGNGTFDHKALEKIIKSIIKEALTKQQCTGKLEEAPLLQEHPKCKIFVCVSMSNTKTQRLRNYHSVTEEHIECTIWEAARATSAAPTFFDPITFSNGATFRDGALRDNNPIFQLINEVSQEFSSREIGTILSLGTGVSSAISLGSGLLSVAEACAKIATDTEEKAEAFTETYCGPGGKFRNKYFKFNVTQGLQNVGLEEWHKLDRTWASTQDYLKSQDQRERLNSCARSLQGIPKESAAGQGTNAI</sequence>
<dbReference type="OrthoDB" id="1658288at2759"/>
<accession>A0A8E2JSJ7</accession>
<dbReference type="Pfam" id="PF01734">
    <property type="entry name" value="Patatin"/>
    <property type="match status" value="1"/>
</dbReference>
<dbReference type="InterPro" id="IPR016035">
    <property type="entry name" value="Acyl_Trfase/lysoPLipase"/>
</dbReference>
<name>A0A8E2JSJ7_9PEZI</name>
<dbReference type="GO" id="GO:0016042">
    <property type="term" value="P:lipid catabolic process"/>
    <property type="evidence" value="ECO:0007669"/>
    <property type="project" value="UniProtKB-UniRule"/>
</dbReference>
<feature type="domain" description="PNPLA" evidence="5">
    <location>
        <begin position="17"/>
        <end position="221"/>
    </location>
</feature>
<keyword evidence="3 4" id="KW-0443">Lipid metabolism</keyword>
<dbReference type="GO" id="GO:0046486">
    <property type="term" value="P:glycerolipid metabolic process"/>
    <property type="evidence" value="ECO:0007669"/>
    <property type="project" value="UniProtKB-ARBA"/>
</dbReference>
<feature type="active site" description="Nucleophile" evidence="4">
    <location>
        <position position="59"/>
    </location>
</feature>
<reference evidence="6 7" key="1">
    <citation type="journal article" date="2016" name="Nat. Commun.">
        <title>Ectomycorrhizal ecology is imprinted in the genome of the dominant symbiotic fungus Cenococcum geophilum.</title>
        <authorList>
            <consortium name="DOE Joint Genome Institute"/>
            <person name="Peter M."/>
            <person name="Kohler A."/>
            <person name="Ohm R.A."/>
            <person name="Kuo A."/>
            <person name="Krutzmann J."/>
            <person name="Morin E."/>
            <person name="Arend M."/>
            <person name="Barry K.W."/>
            <person name="Binder M."/>
            <person name="Choi C."/>
            <person name="Clum A."/>
            <person name="Copeland A."/>
            <person name="Grisel N."/>
            <person name="Haridas S."/>
            <person name="Kipfer T."/>
            <person name="LaButti K."/>
            <person name="Lindquist E."/>
            <person name="Lipzen A."/>
            <person name="Maire R."/>
            <person name="Meier B."/>
            <person name="Mihaltcheva S."/>
            <person name="Molinier V."/>
            <person name="Murat C."/>
            <person name="Poggeler S."/>
            <person name="Quandt C.A."/>
            <person name="Sperisen C."/>
            <person name="Tritt A."/>
            <person name="Tisserant E."/>
            <person name="Crous P.W."/>
            <person name="Henrissat B."/>
            <person name="Nehls U."/>
            <person name="Egli S."/>
            <person name="Spatafora J.W."/>
            <person name="Grigoriev I.V."/>
            <person name="Martin F.M."/>
        </authorList>
    </citation>
    <scope>NUCLEOTIDE SEQUENCE [LARGE SCALE GENOMIC DNA]</scope>
    <source>
        <strain evidence="6 7">CBS 207.34</strain>
    </source>
</reference>
<keyword evidence="7" id="KW-1185">Reference proteome</keyword>
<dbReference type="GO" id="GO:0019369">
    <property type="term" value="P:arachidonate metabolic process"/>
    <property type="evidence" value="ECO:0007669"/>
    <property type="project" value="TreeGrafter"/>
</dbReference>
<proteinExistence type="predicted"/>